<keyword evidence="2" id="KW-1185">Reference proteome</keyword>
<dbReference type="InParanoid" id="F5YBL0"/>
<dbReference type="HOGENOM" id="CLU_3085881_0_0_12"/>
<dbReference type="AlphaFoldDB" id="F5YBL0"/>
<evidence type="ECO:0000313" key="1">
    <source>
        <dbReference type="EMBL" id="AEF83213.1"/>
    </source>
</evidence>
<dbReference type="EMBL" id="CP001841">
    <property type="protein sequence ID" value="AEF83213.1"/>
    <property type="molecule type" value="Genomic_DNA"/>
</dbReference>
<name>F5YBL0_LEAAZ</name>
<dbReference type="Proteomes" id="UP000009222">
    <property type="component" value="Chromosome"/>
</dbReference>
<dbReference type="KEGG" id="taz:TREAZ_0567"/>
<protein>
    <submittedName>
        <fullName evidence="1">Uncharacterized protein</fullName>
    </submittedName>
</protein>
<accession>F5YBL0</accession>
<reference evidence="1 2" key="2">
    <citation type="journal article" date="2011" name="ISME J.">
        <title>RNA-seq reveals cooperative metabolic interactions between two termite-gut spirochete species in co-culture.</title>
        <authorList>
            <person name="Rosenthal A.Z."/>
            <person name="Matson E.G."/>
            <person name="Eldar A."/>
            <person name="Leadbetter J.R."/>
        </authorList>
    </citation>
    <scope>NUCLEOTIDE SEQUENCE [LARGE SCALE GENOMIC DNA]</scope>
    <source>
        <strain evidence="2">ATCC BAA-888 / DSM 13862 / ZAS-9</strain>
    </source>
</reference>
<gene>
    <name evidence="1" type="ordered locus">TREAZ_0567</name>
</gene>
<organism evidence="1 2">
    <name type="scientific">Leadbettera azotonutricia (strain ATCC BAA-888 / DSM 13862 / ZAS-9)</name>
    <name type="common">Treponema azotonutricium</name>
    <dbReference type="NCBI Taxonomy" id="545695"/>
    <lineage>
        <taxon>Bacteria</taxon>
        <taxon>Pseudomonadati</taxon>
        <taxon>Spirochaetota</taxon>
        <taxon>Spirochaetia</taxon>
        <taxon>Spirochaetales</taxon>
        <taxon>Breznakiellaceae</taxon>
        <taxon>Leadbettera</taxon>
    </lineage>
</organism>
<sequence length="52" mass="6218">MNSKITVFCGFFRLSFIKKKNFSTKDAKEGIFEDEELNIIKSRFQNQNRLKK</sequence>
<dbReference type="STRING" id="545695.TREAZ_0567"/>
<reference evidence="2" key="1">
    <citation type="submission" date="2009-12" db="EMBL/GenBank/DDBJ databases">
        <title>Complete sequence of Treponema azotonutricium strain ZAS-9.</title>
        <authorList>
            <person name="Tetu S.G."/>
            <person name="Matson E."/>
            <person name="Ren Q."/>
            <person name="Seshadri R."/>
            <person name="Elbourne L."/>
            <person name="Hassan K.A."/>
            <person name="Durkin A."/>
            <person name="Radune D."/>
            <person name="Mohamoud Y."/>
            <person name="Shay R."/>
            <person name="Jin S."/>
            <person name="Zhang X."/>
            <person name="Lucey K."/>
            <person name="Ballor N.R."/>
            <person name="Ottesen E."/>
            <person name="Rosenthal R."/>
            <person name="Allen A."/>
            <person name="Leadbetter J.R."/>
            <person name="Paulsen I.T."/>
        </authorList>
    </citation>
    <scope>NUCLEOTIDE SEQUENCE [LARGE SCALE GENOMIC DNA]</scope>
    <source>
        <strain evidence="2">ATCC BAA-888 / DSM 13862 / ZAS-9</strain>
    </source>
</reference>
<proteinExistence type="predicted"/>
<evidence type="ECO:0000313" key="2">
    <source>
        <dbReference type="Proteomes" id="UP000009222"/>
    </source>
</evidence>